<protein>
    <submittedName>
        <fullName evidence="1">Putative transposase</fullName>
    </submittedName>
</protein>
<dbReference type="PANTHER" id="PTHR30298">
    <property type="entry name" value="H REPEAT-ASSOCIATED PREDICTED TRANSPOSASE"/>
    <property type="match status" value="1"/>
</dbReference>
<gene>
    <name evidence="1" type="ORF">JMUB3936_0514</name>
</gene>
<proteinExistence type="predicted"/>
<dbReference type="PANTHER" id="PTHR30298:SF0">
    <property type="entry name" value="PROTEIN YBFL-RELATED"/>
    <property type="match status" value="1"/>
</dbReference>
<dbReference type="EMBL" id="AP019841">
    <property type="protein sequence ID" value="BBM54233.1"/>
    <property type="molecule type" value="Genomic_DNA"/>
</dbReference>
<accession>A0A510KVQ4</accession>
<sequence>MYSYNRCDRNPERNHKKIRKKKGYFCLQVKGNQKALKEDIEDYFADKGFRKKLKGEGMYSRKTEKQRGRLETREYYYTEEIEWFIKRNKEWKEVKGIGASILTTEENGKKQEQKRYYITNITGEWKNL</sequence>
<organism evidence="1 2">
    <name type="scientific">Leptotrichia wadei</name>
    <dbReference type="NCBI Taxonomy" id="157687"/>
    <lineage>
        <taxon>Bacteria</taxon>
        <taxon>Fusobacteriati</taxon>
        <taxon>Fusobacteriota</taxon>
        <taxon>Fusobacteriia</taxon>
        <taxon>Fusobacteriales</taxon>
        <taxon>Leptotrichiaceae</taxon>
        <taxon>Leptotrichia</taxon>
    </lineage>
</organism>
<dbReference type="Proteomes" id="UP000321944">
    <property type="component" value="Chromosome"/>
</dbReference>
<dbReference type="InterPro" id="IPR051698">
    <property type="entry name" value="Transposase_11-like"/>
</dbReference>
<evidence type="ECO:0000313" key="2">
    <source>
        <dbReference type="Proteomes" id="UP000321944"/>
    </source>
</evidence>
<dbReference type="OrthoDB" id="291219at2"/>
<reference evidence="1 2" key="1">
    <citation type="submission" date="2019-07" db="EMBL/GenBank/DDBJ databases">
        <title>Complete Genome Sequence of Leptotrichia wadei Strain JMUB3936.</title>
        <authorList>
            <person name="Watanabe S."/>
            <person name="Cui L."/>
        </authorList>
    </citation>
    <scope>NUCLEOTIDE SEQUENCE [LARGE SCALE GENOMIC DNA]</scope>
    <source>
        <strain evidence="1 2">JMUB3936</strain>
    </source>
</reference>
<evidence type="ECO:0000313" key="1">
    <source>
        <dbReference type="EMBL" id="BBM54233.1"/>
    </source>
</evidence>
<dbReference type="InterPro" id="IPR047647">
    <property type="entry name" value="ISAs1_transpos"/>
</dbReference>
<dbReference type="NCBIfam" id="NF033564">
    <property type="entry name" value="transpos_ISAs1"/>
    <property type="match status" value="1"/>
</dbReference>
<dbReference type="AlphaFoldDB" id="A0A510KVQ4"/>
<name>A0A510KVQ4_9FUSO</name>